<comment type="caution">
    <text evidence="2">The sequence shown here is derived from an EMBL/GenBank/DDBJ whole genome shotgun (WGS) entry which is preliminary data.</text>
</comment>
<organism evidence="2 3">
    <name type="scientific">Lacticaseibacillus mingshuiensis</name>
    <dbReference type="NCBI Taxonomy" id="2799574"/>
    <lineage>
        <taxon>Bacteria</taxon>
        <taxon>Bacillati</taxon>
        <taxon>Bacillota</taxon>
        <taxon>Bacilli</taxon>
        <taxon>Lactobacillales</taxon>
        <taxon>Lactobacillaceae</taxon>
        <taxon>Lacticaseibacillus</taxon>
    </lineage>
</organism>
<protein>
    <submittedName>
        <fullName evidence="2">DUF6681 family protein</fullName>
    </submittedName>
</protein>
<name>A0ABW4CJ97_9LACO</name>
<keyword evidence="1" id="KW-0812">Transmembrane</keyword>
<accession>A0ABW4CJ97</accession>
<dbReference type="RefSeq" id="WP_203626379.1">
    <property type="nucleotide sequence ID" value="NZ_BOLQ01000004.1"/>
</dbReference>
<reference evidence="3" key="1">
    <citation type="journal article" date="2019" name="Int. J. Syst. Evol. Microbiol.">
        <title>The Global Catalogue of Microorganisms (GCM) 10K type strain sequencing project: providing services to taxonomists for standard genome sequencing and annotation.</title>
        <authorList>
            <consortium name="The Broad Institute Genomics Platform"/>
            <consortium name="The Broad Institute Genome Sequencing Center for Infectious Disease"/>
            <person name="Wu L."/>
            <person name="Ma J."/>
        </authorList>
    </citation>
    <scope>NUCLEOTIDE SEQUENCE [LARGE SCALE GENOMIC DNA]</scope>
    <source>
        <strain evidence="3">CCM 8980</strain>
    </source>
</reference>
<gene>
    <name evidence="2" type="ORF">ACFQ4P_07940</name>
</gene>
<feature type="transmembrane region" description="Helical" evidence="1">
    <location>
        <begin position="25"/>
        <end position="45"/>
    </location>
</feature>
<dbReference type="Proteomes" id="UP001597196">
    <property type="component" value="Unassembled WGS sequence"/>
</dbReference>
<feature type="transmembrane region" description="Helical" evidence="1">
    <location>
        <begin position="52"/>
        <end position="76"/>
    </location>
</feature>
<dbReference type="EMBL" id="JBHTOC010000010">
    <property type="protein sequence ID" value="MFD1430174.1"/>
    <property type="molecule type" value="Genomic_DNA"/>
</dbReference>
<dbReference type="InterPro" id="IPR046503">
    <property type="entry name" value="DUF6681"/>
</dbReference>
<keyword evidence="3" id="KW-1185">Reference proteome</keyword>
<sequence>MLTLLDLLNRLLGYFNIQDKAKGRAFTIVAFAANFYLLVVAIMNLRYANYRIYGIVFLISFLVLFYFIVINFIYYFTDKQVPWDISRKVEKLLGGDKAHLKETENQLKHQAPLGASNGLFASDKLLPATVSISPAQRENLTALVDTLVQQGSLSLNYQGLDDAMILRVAQETKQPVQALGSGFELPFFDLQARDSTLVVLGGLNALQVSELATVERVGLMPVAAAQKDFSLALAHVFLTGGEEKQLGRRGLITKRLPYKLVVQLAYTAKNE</sequence>
<evidence type="ECO:0000256" key="1">
    <source>
        <dbReference type="SAM" id="Phobius"/>
    </source>
</evidence>
<proteinExistence type="predicted"/>
<keyword evidence="1" id="KW-0472">Membrane</keyword>
<dbReference type="Pfam" id="PF20386">
    <property type="entry name" value="DUF6681"/>
    <property type="match status" value="1"/>
</dbReference>
<keyword evidence="1" id="KW-1133">Transmembrane helix</keyword>
<evidence type="ECO:0000313" key="3">
    <source>
        <dbReference type="Proteomes" id="UP001597196"/>
    </source>
</evidence>
<evidence type="ECO:0000313" key="2">
    <source>
        <dbReference type="EMBL" id="MFD1430174.1"/>
    </source>
</evidence>